<name>A0AAD9RFU1_9HYME</name>
<sequence length="111" mass="13176">MVRPDRIEIESGKIKEMNRDLSRTPWKRRSFVLLHRSLIFNKEGYLTRKSMLSEYLDRGSSSIERRFGVKQYDGRRTDVQRKHSSTVSSNENCEQSRVIEKLYYTGSANRK</sequence>
<gene>
    <name evidence="1" type="ORF">KPH14_011117</name>
</gene>
<keyword evidence="2" id="KW-1185">Reference proteome</keyword>
<dbReference type="AlphaFoldDB" id="A0AAD9RFU1"/>
<evidence type="ECO:0000313" key="2">
    <source>
        <dbReference type="Proteomes" id="UP001258017"/>
    </source>
</evidence>
<reference evidence="1" key="1">
    <citation type="submission" date="2021-08" db="EMBL/GenBank/DDBJ databases">
        <authorList>
            <person name="Misof B."/>
            <person name="Oliver O."/>
            <person name="Podsiadlowski L."/>
            <person name="Donath A."/>
            <person name="Peters R."/>
            <person name="Mayer C."/>
            <person name="Rust J."/>
            <person name="Gunkel S."/>
            <person name="Lesny P."/>
            <person name="Martin S."/>
            <person name="Oeyen J.P."/>
            <person name="Petersen M."/>
            <person name="Panagiotis P."/>
            <person name="Wilbrandt J."/>
            <person name="Tanja T."/>
        </authorList>
    </citation>
    <scope>NUCLEOTIDE SEQUENCE</scope>
    <source>
        <strain evidence="1">GBR_01_08_01A</strain>
        <tissue evidence="1">Thorax + abdomen</tissue>
    </source>
</reference>
<evidence type="ECO:0000313" key="1">
    <source>
        <dbReference type="EMBL" id="KAK2578902.1"/>
    </source>
</evidence>
<reference evidence="1" key="2">
    <citation type="journal article" date="2023" name="Commun. Biol.">
        <title>Intrasexual cuticular hydrocarbon dimorphism in a wasp sheds light on hydrocarbon biosynthesis genes in Hymenoptera.</title>
        <authorList>
            <person name="Moris V.C."/>
            <person name="Podsiadlowski L."/>
            <person name="Martin S."/>
            <person name="Oeyen J.P."/>
            <person name="Donath A."/>
            <person name="Petersen M."/>
            <person name="Wilbrandt J."/>
            <person name="Misof B."/>
            <person name="Liedtke D."/>
            <person name="Thamm M."/>
            <person name="Scheiner R."/>
            <person name="Schmitt T."/>
            <person name="Niehuis O."/>
        </authorList>
    </citation>
    <scope>NUCLEOTIDE SEQUENCE</scope>
    <source>
        <strain evidence="1">GBR_01_08_01A</strain>
    </source>
</reference>
<accession>A0AAD9RFU1</accession>
<dbReference type="EMBL" id="JAIFRP010000130">
    <property type="protein sequence ID" value="KAK2578902.1"/>
    <property type="molecule type" value="Genomic_DNA"/>
</dbReference>
<protein>
    <submittedName>
        <fullName evidence="1">Uncharacterized protein</fullName>
    </submittedName>
</protein>
<dbReference type="Proteomes" id="UP001258017">
    <property type="component" value="Unassembled WGS sequence"/>
</dbReference>
<comment type="caution">
    <text evidence="1">The sequence shown here is derived from an EMBL/GenBank/DDBJ whole genome shotgun (WGS) entry which is preliminary data.</text>
</comment>
<organism evidence="1 2">
    <name type="scientific">Odynerus spinipes</name>
    <dbReference type="NCBI Taxonomy" id="1348599"/>
    <lineage>
        <taxon>Eukaryota</taxon>
        <taxon>Metazoa</taxon>
        <taxon>Ecdysozoa</taxon>
        <taxon>Arthropoda</taxon>
        <taxon>Hexapoda</taxon>
        <taxon>Insecta</taxon>
        <taxon>Pterygota</taxon>
        <taxon>Neoptera</taxon>
        <taxon>Endopterygota</taxon>
        <taxon>Hymenoptera</taxon>
        <taxon>Apocrita</taxon>
        <taxon>Aculeata</taxon>
        <taxon>Vespoidea</taxon>
        <taxon>Vespidae</taxon>
        <taxon>Eumeninae</taxon>
        <taxon>Odynerus</taxon>
    </lineage>
</organism>
<proteinExistence type="predicted"/>